<organism evidence="3 4">
    <name type="scientific">Mollisia scopiformis</name>
    <name type="common">Conifer needle endophyte fungus</name>
    <name type="synonym">Phialocephala scopiformis</name>
    <dbReference type="NCBI Taxonomy" id="149040"/>
    <lineage>
        <taxon>Eukaryota</taxon>
        <taxon>Fungi</taxon>
        <taxon>Dikarya</taxon>
        <taxon>Ascomycota</taxon>
        <taxon>Pezizomycotina</taxon>
        <taxon>Leotiomycetes</taxon>
        <taxon>Helotiales</taxon>
        <taxon>Mollisiaceae</taxon>
        <taxon>Mollisia</taxon>
    </lineage>
</organism>
<dbReference type="EMBL" id="KQ947404">
    <property type="protein sequence ID" value="KUJ23705.1"/>
    <property type="molecule type" value="Genomic_DNA"/>
</dbReference>
<feature type="compositionally biased region" description="Low complexity" evidence="1">
    <location>
        <begin position="11"/>
        <end position="24"/>
    </location>
</feature>
<dbReference type="AlphaFoldDB" id="A0A194XTQ9"/>
<dbReference type="GeneID" id="28823525"/>
<keyword evidence="4" id="KW-1185">Reference proteome</keyword>
<dbReference type="OrthoDB" id="5986190at2759"/>
<evidence type="ECO:0000256" key="1">
    <source>
        <dbReference type="SAM" id="MobiDB-lite"/>
    </source>
</evidence>
<proteinExistence type="predicted"/>
<dbReference type="RefSeq" id="XP_018078060.1">
    <property type="nucleotide sequence ID" value="XM_018213799.1"/>
</dbReference>
<feature type="compositionally biased region" description="Low complexity" evidence="1">
    <location>
        <begin position="32"/>
        <end position="45"/>
    </location>
</feature>
<evidence type="ECO:0000313" key="4">
    <source>
        <dbReference type="Proteomes" id="UP000070700"/>
    </source>
</evidence>
<dbReference type="PROSITE" id="PS00028">
    <property type="entry name" value="ZINC_FINGER_C2H2_1"/>
    <property type="match status" value="1"/>
</dbReference>
<name>A0A194XTQ9_MOLSC</name>
<feature type="region of interest" description="Disordered" evidence="1">
    <location>
        <begin position="1"/>
        <end position="50"/>
    </location>
</feature>
<dbReference type="InParanoid" id="A0A194XTQ9"/>
<evidence type="ECO:0000259" key="2">
    <source>
        <dbReference type="PROSITE" id="PS00028"/>
    </source>
</evidence>
<evidence type="ECO:0000313" key="3">
    <source>
        <dbReference type="EMBL" id="KUJ23705.1"/>
    </source>
</evidence>
<reference evidence="3 4" key="1">
    <citation type="submission" date="2015-10" db="EMBL/GenBank/DDBJ databases">
        <title>Full genome of DAOMC 229536 Phialocephala scopiformis, a fungal endophyte of spruce producing the potent anti-insectan compound rugulosin.</title>
        <authorList>
            <consortium name="DOE Joint Genome Institute"/>
            <person name="Walker A.K."/>
            <person name="Frasz S.L."/>
            <person name="Seifert K.A."/>
            <person name="Miller J.D."/>
            <person name="Mondo S.J."/>
            <person name="Labutti K."/>
            <person name="Lipzen A."/>
            <person name="Dockter R."/>
            <person name="Kennedy M."/>
            <person name="Grigoriev I.V."/>
            <person name="Spatafora J.W."/>
        </authorList>
    </citation>
    <scope>NUCLEOTIDE SEQUENCE [LARGE SCALE GENOMIC DNA]</scope>
    <source>
        <strain evidence="3 4">CBS 120377</strain>
    </source>
</reference>
<accession>A0A194XTQ9</accession>
<dbReference type="InterPro" id="IPR013087">
    <property type="entry name" value="Znf_C2H2_type"/>
</dbReference>
<feature type="domain" description="C2H2-type" evidence="2">
    <location>
        <begin position="57"/>
        <end position="77"/>
    </location>
</feature>
<dbReference type="KEGG" id="psco:LY89DRAFT_679042"/>
<dbReference type="InterPro" id="IPR025676">
    <property type="entry name" value="Clr5_dom"/>
</dbReference>
<gene>
    <name evidence="3" type="ORF">LY89DRAFT_679042</name>
</gene>
<dbReference type="Pfam" id="PF14420">
    <property type="entry name" value="Clr5"/>
    <property type="match status" value="1"/>
</dbReference>
<dbReference type="Proteomes" id="UP000070700">
    <property type="component" value="Unassembled WGS sequence"/>
</dbReference>
<protein>
    <recommendedName>
        <fullName evidence="2">C2H2-type domain-containing protein</fullName>
    </recommendedName>
</protein>
<sequence length="160" mass="17940">MKRKLGEMEFASAEAAASQMASSSTRRESQLEHSSTSHHSLSPSPADDAEAENRIACAHCPSTFSDVQEWFEHCKVHPWSVQFMDLPSNESPSAAPSASPNTTVTATQQPTKVSKPSRRIQKRQKWESIKEEVHHLYFVKGMTLQATMTEIESKYSFKAR</sequence>
<feature type="region of interest" description="Disordered" evidence="1">
    <location>
        <begin position="85"/>
        <end position="125"/>
    </location>
</feature>
<feature type="compositionally biased region" description="Low complexity" evidence="1">
    <location>
        <begin position="87"/>
        <end position="107"/>
    </location>
</feature>